<protein>
    <submittedName>
        <fullName evidence="1">Uncharacterized protein</fullName>
    </submittedName>
</protein>
<evidence type="ECO:0000313" key="2">
    <source>
        <dbReference type="Proteomes" id="UP000800094"/>
    </source>
</evidence>
<organism evidence="1 2">
    <name type="scientific">Trematosphaeria pertusa</name>
    <dbReference type="NCBI Taxonomy" id="390896"/>
    <lineage>
        <taxon>Eukaryota</taxon>
        <taxon>Fungi</taxon>
        <taxon>Dikarya</taxon>
        <taxon>Ascomycota</taxon>
        <taxon>Pezizomycotina</taxon>
        <taxon>Dothideomycetes</taxon>
        <taxon>Pleosporomycetidae</taxon>
        <taxon>Pleosporales</taxon>
        <taxon>Massarineae</taxon>
        <taxon>Trematosphaeriaceae</taxon>
        <taxon>Trematosphaeria</taxon>
    </lineage>
</organism>
<dbReference type="OrthoDB" id="8964853at2759"/>
<proteinExistence type="predicted"/>
<gene>
    <name evidence="1" type="ORF">BU26DRAFT_129881</name>
</gene>
<name>A0A6A6HZ83_9PLEO</name>
<accession>A0A6A6HZ83</accession>
<dbReference type="GeneID" id="54572977"/>
<evidence type="ECO:0000313" key="1">
    <source>
        <dbReference type="EMBL" id="KAF2242650.1"/>
    </source>
</evidence>
<dbReference type="RefSeq" id="XP_033677654.1">
    <property type="nucleotide sequence ID" value="XM_033819647.1"/>
</dbReference>
<reference evidence="1" key="1">
    <citation type="journal article" date="2020" name="Stud. Mycol.">
        <title>101 Dothideomycetes genomes: a test case for predicting lifestyles and emergence of pathogens.</title>
        <authorList>
            <person name="Haridas S."/>
            <person name="Albert R."/>
            <person name="Binder M."/>
            <person name="Bloem J."/>
            <person name="Labutti K."/>
            <person name="Salamov A."/>
            <person name="Andreopoulos B."/>
            <person name="Baker S."/>
            <person name="Barry K."/>
            <person name="Bills G."/>
            <person name="Bluhm B."/>
            <person name="Cannon C."/>
            <person name="Castanera R."/>
            <person name="Culley D."/>
            <person name="Daum C."/>
            <person name="Ezra D."/>
            <person name="Gonzalez J."/>
            <person name="Henrissat B."/>
            <person name="Kuo A."/>
            <person name="Liang C."/>
            <person name="Lipzen A."/>
            <person name="Lutzoni F."/>
            <person name="Magnuson J."/>
            <person name="Mondo S."/>
            <person name="Nolan M."/>
            <person name="Ohm R."/>
            <person name="Pangilinan J."/>
            <person name="Park H.-J."/>
            <person name="Ramirez L."/>
            <person name="Alfaro M."/>
            <person name="Sun H."/>
            <person name="Tritt A."/>
            <person name="Yoshinaga Y."/>
            <person name="Zwiers L.-H."/>
            <person name="Turgeon B."/>
            <person name="Goodwin S."/>
            <person name="Spatafora J."/>
            <person name="Crous P."/>
            <person name="Grigoriev I."/>
        </authorList>
    </citation>
    <scope>NUCLEOTIDE SEQUENCE</scope>
    <source>
        <strain evidence="1">CBS 122368</strain>
    </source>
</reference>
<keyword evidence="2" id="KW-1185">Reference proteome</keyword>
<dbReference type="EMBL" id="ML987207">
    <property type="protein sequence ID" value="KAF2242650.1"/>
    <property type="molecule type" value="Genomic_DNA"/>
</dbReference>
<sequence>MPLLHQSRVSRCEPLRNELVAVWQHLRRLGPGNPHVYGSMTGMLAQQYANTPSSTTNVLRRCPGIGRAIHDWHRLVSRRSPRIPPQRGGHLTTTPAIAPRSIPGLTPEQLLSLAPIFASTTFATTVRLSSCLGVAASRCISPTAMNLRGACLRPTTSVTLVLQSSKPAV</sequence>
<dbReference type="AlphaFoldDB" id="A0A6A6HZ83"/>
<dbReference type="Proteomes" id="UP000800094">
    <property type="component" value="Unassembled WGS sequence"/>
</dbReference>